<name>A0AAD5TPD9_9FUNG</name>
<dbReference type="Pfam" id="PF03366">
    <property type="entry name" value="YEATS"/>
    <property type="match status" value="1"/>
</dbReference>
<evidence type="ECO:0000256" key="1">
    <source>
        <dbReference type="ARBA" id="ARBA00023242"/>
    </source>
</evidence>
<gene>
    <name evidence="4" type="primary">YEATS2</name>
    <name evidence="4" type="ORF">HDU87_007388</name>
</gene>
<protein>
    <submittedName>
        <fullName evidence="4">YEATS domain-containing protein 2</fullName>
    </submittedName>
</protein>
<dbReference type="InterPro" id="IPR005033">
    <property type="entry name" value="YEATS"/>
</dbReference>
<keyword evidence="5" id="KW-1185">Reference proteome</keyword>
<dbReference type="InterPro" id="IPR055127">
    <property type="entry name" value="YEATS2_3HBD"/>
</dbReference>
<dbReference type="InterPro" id="IPR038704">
    <property type="entry name" value="YEAST_sf"/>
</dbReference>
<dbReference type="Proteomes" id="UP001212152">
    <property type="component" value="Unassembled WGS sequence"/>
</dbReference>
<dbReference type="Gene3D" id="2.60.40.1970">
    <property type="entry name" value="YEATS domain"/>
    <property type="match status" value="1"/>
</dbReference>
<keyword evidence="1 2" id="KW-0539">Nucleus</keyword>
<evidence type="ECO:0000313" key="5">
    <source>
        <dbReference type="Proteomes" id="UP001212152"/>
    </source>
</evidence>
<dbReference type="PANTHER" id="PTHR23195">
    <property type="entry name" value="YEATS DOMAIN"/>
    <property type="match status" value="1"/>
</dbReference>
<sequence length="603" mass="67715">MPVPHVKERPKIKVYEEDVDMSPIEEPLCTPVPIPLLPLPDARADLLPENLGSPRHLGDPMELDTFGEPRLLDIKLEADKAASSAGMSQNLESFGRSHGTERAAEAEIVRTSTPNSESNAQEGSRFYVKRRVLLGNVSKYLAPDKRDTGLEKYAFKWMIYLQGPSGDEDISPFVRKVRFYLHPDYRPFDVIEVTDPPFRLTRYGWGEIPVRLQLYFADDRNKPVDLIHILKLDKMKSGRQILGSERFIDLELDRNTEFAEARQVDIAQKAIEPLAADAESEASAKQEVLDRILHKLVKQFPIIQAPGSKSLNVPYSVAPSLGAYWSWVIGKRKAVEWARARSLSDKLANTSGVHRSATSPEVVRWCLAHGYTPALLPPTDSVPSADDAAKKVNKEAYCPFCGAYGLHHEQPEECIVRPSMWKNRLWSLTQAADVLKQAGMESSSRLEGDELDLNVDTMLDHDLQVRNRRSFAHAWCNQEHPTAIARELDFVNEEFERLRLPSPLQIDDDGSQISAGLIFEAARSFVRHLLHAATAAYREDNAMQRPHVPDAMELSEAPVAEAAQRMSRSRLLVPYHIYRGISEARDSLDFLTGSGLARGSLSE</sequence>
<comment type="subcellular location">
    <subcellularLocation>
        <location evidence="2">Nucleus</location>
    </subcellularLocation>
</comment>
<reference evidence="4" key="1">
    <citation type="submission" date="2020-05" db="EMBL/GenBank/DDBJ databases">
        <title>Phylogenomic resolution of chytrid fungi.</title>
        <authorList>
            <person name="Stajich J.E."/>
            <person name="Amses K."/>
            <person name="Simmons R."/>
            <person name="Seto K."/>
            <person name="Myers J."/>
            <person name="Bonds A."/>
            <person name="Quandt C.A."/>
            <person name="Barry K."/>
            <person name="Liu P."/>
            <person name="Grigoriev I."/>
            <person name="Longcore J.E."/>
            <person name="James T.Y."/>
        </authorList>
    </citation>
    <scope>NUCLEOTIDE SEQUENCE</scope>
    <source>
        <strain evidence="4">JEL0379</strain>
    </source>
</reference>
<dbReference type="CDD" id="cd16907">
    <property type="entry name" value="YEATS_YEATS2_like"/>
    <property type="match status" value="1"/>
</dbReference>
<evidence type="ECO:0000313" key="4">
    <source>
        <dbReference type="EMBL" id="KAJ3182966.1"/>
    </source>
</evidence>
<dbReference type="InterPro" id="IPR055129">
    <property type="entry name" value="YEATS_dom"/>
</dbReference>
<organism evidence="4 5">
    <name type="scientific">Geranomyces variabilis</name>
    <dbReference type="NCBI Taxonomy" id="109894"/>
    <lineage>
        <taxon>Eukaryota</taxon>
        <taxon>Fungi</taxon>
        <taxon>Fungi incertae sedis</taxon>
        <taxon>Chytridiomycota</taxon>
        <taxon>Chytridiomycota incertae sedis</taxon>
        <taxon>Chytridiomycetes</taxon>
        <taxon>Spizellomycetales</taxon>
        <taxon>Powellomycetaceae</taxon>
        <taxon>Geranomyces</taxon>
    </lineage>
</organism>
<dbReference type="GO" id="GO:0005634">
    <property type="term" value="C:nucleus"/>
    <property type="evidence" value="ECO:0007669"/>
    <property type="project" value="UniProtKB-SubCell"/>
</dbReference>
<dbReference type="EMBL" id="JADGJQ010000007">
    <property type="protein sequence ID" value="KAJ3182966.1"/>
    <property type="molecule type" value="Genomic_DNA"/>
</dbReference>
<evidence type="ECO:0000259" key="3">
    <source>
        <dbReference type="PROSITE" id="PS51037"/>
    </source>
</evidence>
<feature type="domain" description="YEATS" evidence="3">
    <location>
        <begin position="122"/>
        <end position="262"/>
    </location>
</feature>
<proteinExistence type="predicted"/>
<dbReference type="GO" id="GO:0000785">
    <property type="term" value="C:chromatin"/>
    <property type="evidence" value="ECO:0007669"/>
    <property type="project" value="UniProtKB-ARBA"/>
</dbReference>
<accession>A0AAD5TPD9</accession>
<dbReference type="GO" id="GO:0006355">
    <property type="term" value="P:regulation of DNA-templated transcription"/>
    <property type="evidence" value="ECO:0007669"/>
    <property type="project" value="InterPro"/>
</dbReference>
<dbReference type="Pfam" id="PF22951">
    <property type="entry name" value="3HBD"/>
    <property type="match status" value="1"/>
</dbReference>
<dbReference type="PROSITE" id="PS51037">
    <property type="entry name" value="YEATS"/>
    <property type="match status" value="1"/>
</dbReference>
<evidence type="ECO:0000256" key="2">
    <source>
        <dbReference type="PROSITE-ProRule" id="PRU00376"/>
    </source>
</evidence>
<dbReference type="AlphaFoldDB" id="A0AAD5TPD9"/>
<comment type="caution">
    <text evidence="4">The sequence shown here is derived from an EMBL/GenBank/DDBJ whole genome shotgun (WGS) entry which is preliminary data.</text>
</comment>